<comment type="similarity">
    <text evidence="1">Belongs to the UDP-glycosyltransferase family.</text>
</comment>
<protein>
    <submittedName>
        <fullName evidence="4">UDP-glucuronosyltransferase</fullName>
    </submittedName>
</protein>
<dbReference type="OrthoDB" id="5835829at2759"/>
<dbReference type="PANTHER" id="PTHR48043">
    <property type="entry name" value="EG:EG0003.4 PROTEIN-RELATED"/>
    <property type="match status" value="1"/>
</dbReference>
<keyword evidence="5" id="KW-1185">Reference proteome</keyword>
<evidence type="ECO:0000256" key="1">
    <source>
        <dbReference type="ARBA" id="ARBA00009995"/>
    </source>
</evidence>
<sequence>MLLPVSSKSHRNVFLPVAEALADRGHKIVMLVNHPPASKHPNVLEINHELPDFRVENLNMFETRGNTAAVFGLFQKALPAIASKLYKVPKVKELYDKRKEFDLIVINHMFNEVAYPFAHEMPFITIATPGMDYRQSAVLGNVLNPSYAANNAISAQFPDLPLLLDIERNQSLTLMNSHFTMNDVLPLLPSQVEVGAMHCRPGKPLPEDLELWISGAGSEGVVYFSLGSVAQGQSMPTKYRDMFVEAFKQLKQRVIWKYEVALEGVSDNVLMRKWLPQQDILAHPNVRVFITHGGLLSTQESLLPLHASPRSPHLWGISPRMA</sequence>
<dbReference type="SUPFAM" id="SSF53756">
    <property type="entry name" value="UDP-Glycosyltransferase/glycogen phosphorylase"/>
    <property type="match status" value="1"/>
</dbReference>
<evidence type="ECO:0000313" key="5">
    <source>
        <dbReference type="Proteomes" id="UP000283509"/>
    </source>
</evidence>
<dbReference type="Pfam" id="PF00201">
    <property type="entry name" value="UDPGT"/>
    <property type="match status" value="1"/>
</dbReference>
<dbReference type="AlphaFoldDB" id="A0A3R7PQA2"/>
<evidence type="ECO:0000313" key="4">
    <source>
        <dbReference type="EMBL" id="ROT73743.1"/>
    </source>
</evidence>
<keyword evidence="3 4" id="KW-0808">Transferase</keyword>
<dbReference type="InterPro" id="IPR050271">
    <property type="entry name" value="UDP-glycosyltransferase"/>
</dbReference>
<keyword evidence="2" id="KW-0328">Glycosyltransferase</keyword>
<dbReference type="InterPro" id="IPR002213">
    <property type="entry name" value="UDP_glucos_trans"/>
</dbReference>
<organism evidence="4 5">
    <name type="scientific">Penaeus vannamei</name>
    <name type="common">Whiteleg shrimp</name>
    <name type="synonym">Litopenaeus vannamei</name>
    <dbReference type="NCBI Taxonomy" id="6689"/>
    <lineage>
        <taxon>Eukaryota</taxon>
        <taxon>Metazoa</taxon>
        <taxon>Ecdysozoa</taxon>
        <taxon>Arthropoda</taxon>
        <taxon>Crustacea</taxon>
        <taxon>Multicrustacea</taxon>
        <taxon>Malacostraca</taxon>
        <taxon>Eumalacostraca</taxon>
        <taxon>Eucarida</taxon>
        <taxon>Decapoda</taxon>
        <taxon>Dendrobranchiata</taxon>
        <taxon>Penaeoidea</taxon>
        <taxon>Penaeidae</taxon>
        <taxon>Penaeus</taxon>
    </lineage>
</organism>
<dbReference type="Gene3D" id="3.40.50.2000">
    <property type="entry name" value="Glycogen Phosphorylase B"/>
    <property type="match status" value="2"/>
</dbReference>
<evidence type="ECO:0000256" key="3">
    <source>
        <dbReference type="ARBA" id="ARBA00022679"/>
    </source>
</evidence>
<dbReference type="GO" id="GO:0008194">
    <property type="term" value="F:UDP-glycosyltransferase activity"/>
    <property type="evidence" value="ECO:0007669"/>
    <property type="project" value="InterPro"/>
</dbReference>
<reference evidence="4 5" key="1">
    <citation type="submission" date="2018-04" db="EMBL/GenBank/DDBJ databases">
        <authorList>
            <person name="Zhang X."/>
            <person name="Yuan J."/>
            <person name="Li F."/>
            <person name="Xiang J."/>
        </authorList>
    </citation>
    <scope>NUCLEOTIDE SEQUENCE [LARGE SCALE GENOMIC DNA]</scope>
    <source>
        <tissue evidence="4">Muscle</tissue>
    </source>
</reference>
<evidence type="ECO:0000256" key="2">
    <source>
        <dbReference type="ARBA" id="ARBA00022676"/>
    </source>
</evidence>
<comment type="caution">
    <text evidence="4">The sequence shown here is derived from an EMBL/GenBank/DDBJ whole genome shotgun (WGS) entry which is preliminary data.</text>
</comment>
<dbReference type="CDD" id="cd03784">
    <property type="entry name" value="GT1_Gtf-like"/>
    <property type="match status" value="1"/>
</dbReference>
<proteinExistence type="inferred from homology"/>
<name>A0A3R7PQA2_PENVA</name>
<reference evidence="4 5" key="2">
    <citation type="submission" date="2019-01" db="EMBL/GenBank/DDBJ databases">
        <title>The decoding of complex shrimp genome reveals the adaptation for benthos swimmer, frequently molting mechanism and breeding impact on genome.</title>
        <authorList>
            <person name="Sun Y."/>
            <person name="Gao Y."/>
            <person name="Yu Y."/>
        </authorList>
    </citation>
    <scope>NUCLEOTIDE SEQUENCE [LARGE SCALE GENOMIC DNA]</scope>
    <source>
        <tissue evidence="4">Muscle</tissue>
    </source>
</reference>
<dbReference type="EMBL" id="QCYY01001995">
    <property type="protein sequence ID" value="ROT73743.1"/>
    <property type="molecule type" value="Genomic_DNA"/>
</dbReference>
<gene>
    <name evidence="4" type="ORF">C7M84_007791</name>
</gene>
<dbReference type="PANTHER" id="PTHR48043:SF159">
    <property type="entry name" value="EG:EG0003.4 PROTEIN-RELATED"/>
    <property type="match status" value="1"/>
</dbReference>
<accession>A0A3R7PQA2</accession>
<dbReference type="Proteomes" id="UP000283509">
    <property type="component" value="Unassembled WGS sequence"/>
</dbReference>